<evidence type="ECO:0000313" key="4">
    <source>
        <dbReference type="EMBL" id="MBK7423140.1"/>
    </source>
</evidence>
<feature type="repeat" description="ANK" evidence="3">
    <location>
        <begin position="71"/>
        <end position="98"/>
    </location>
</feature>
<protein>
    <submittedName>
        <fullName evidence="4">Ankyrin repeat domain-containing protein</fullName>
    </submittedName>
</protein>
<name>A0A9D7ICL9_9RHOO</name>
<dbReference type="InterPro" id="IPR002110">
    <property type="entry name" value="Ankyrin_rpt"/>
</dbReference>
<dbReference type="EMBL" id="JADJNC010000011">
    <property type="protein sequence ID" value="MBK7423140.1"/>
    <property type="molecule type" value="Genomic_DNA"/>
</dbReference>
<feature type="repeat" description="ANK" evidence="3">
    <location>
        <begin position="37"/>
        <end position="69"/>
    </location>
</feature>
<keyword evidence="2 3" id="KW-0040">ANK repeat</keyword>
<evidence type="ECO:0000256" key="1">
    <source>
        <dbReference type="ARBA" id="ARBA00022737"/>
    </source>
</evidence>
<evidence type="ECO:0000313" key="5">
    <source>
        <dbReference type="Proteomes" id="UP000886602"/>
    </source>
</evidence>
<proteinExistence type="predicted"/>
<sequence length="168" mass="17926">MSTTADLIKAIRTGKLSEVIAALDAGAQVELHDGPGDPGLPLAIACFMGHPEIVRELAIRGAKINFTDNREPKSPLSMAIRGGRTEVVKVLIELGAEIPPDIQTGLTDQELMLAKWKAQHFGASISGANQAGSDFPDVEEIQVLSCYGTDTGVLDAEMKRAVEEMTKK</sequence>
<keyword evidence="1" id="KW-0677">Repeat</keyword>
<dbReference type="Pfam" id="PF12796">
    <property type="entry name" value="Ank_2"/>
    <property type="match status" value="1"/>
</dbReference>
<dbReference type="SUPFAM" id="SSF48403">
    <property type="entry name" value="Ankyrin repeat"/>
    <property type="match status" value="1"/>
</dbReference>
<dbReference type="AlphaFoldDB" id="A0A9D7ICL9"/>
<dbReference type="PANTHER" id="PTHR24126:SF14">
    <property type="entry name" value="ANK_REP_REGION DOMAIN-CONTAINING PROTEIN"/>
    <property type="match status" value="1"/>
</dbReference>
<gene>
    <name evidence="4" type="ORF">IPJ48_08605</name>
</gene>
<evidence type="ECO:0000256" key="2">
    <source>
        <dbReference type="ARBA" id="ARBA00023043"/>
    </source>
</evidence>
<comment type="caution">
    <text evidence="4">The sequence shown here is derived from an EMBL/GenBank/DDBJ whole genome shotgun (WGS) entry which is preliminary data.</text>
</comment>
<dbReference type="Gene3D" id="1.25.40.20">
    <property type="entry name" value="Ankyrin repeat-containing domain"/>
    <property type="match status" value="1"/>
</dbReference>
<dbReference type="PROSITE" id="PS50297">
    <property type="entry name" value="ANK_REP_REGION"/>
    <property type="match status" value="1"/>
</dbReference>
<dbReference type="PROSITE" id="PS50088">
    <property type="entry name" value="ANK_REPEAT"/>
    <property type="match status" value="2"/>
</dbReference>
<dbReference type="InterPro" id="IPR036770">
    <property type="entry name" value="Ankyrin_rpt-contain_sf"/>
</dbReference>
<evidence type="ECO:0000256" key="3">
    <source>
        <dbReference type="PROSITE-ProRule" id="PRU00023"/>
    </source>
</evidence>
<dbReference type="PANTHER" id="PTHR24126">
    <property type="entry name" value="ANKYRIN REPEAT, PH AND SEC7 DOMAIN CONTAINING PROTEIN SECG-RELATED"/>
    <property type="match status" value="1"/>
</dbReference>
<dbReference type="Proteomes" id="UP000886602">
    <property type="component" value="Unassembled WGS sequence"/>
</dbReference>
<accession>A0A9D7ICL9</accession>
<organism evidence="4 5">
    <name type="scientific">Candidatus Propionivibrio dominans</name>
    <dbReference type="NCBI Taxonomy" id="2954373"/>
    <lineage>
        <taxon>Bacteria</taxon>
        <taxon>Pseudomonadati</taxon>
        <taxon>Pseudomonadota</taxon>
        <taxon>Betaproteobacteria</taxon>
        <taxon>Rhodocyclales</taxon>
        <taxon>Rhodocyclaceae</taxon>
        <taxon>Propionivibrio</taxon>
    </lineage>
</organism>
<reference evidence="4" key="1">
    <citation type="submission" date="2020-10" db="EMBL/GenBank/DDBJ databases">
        <title>Connecting structure to function with the recovery of over 1000 high-quality activated sludge metagenome-assembled genomes encoding full-length rRNA genes using long-read sequencing.</title>
        <authorList>
            <person name="Singleton C.M."/>
            <person name="Petriglieri F."/>
            <person name="Kristensen J.M."/>
            <person name="Kirkegaard R.H."/>
            <person name="Michaelsen T.Y."/>
            <person name="Andersen M.H."/>
            <person name="Karst S.M."/>
            <person name="Dueholm M.S."/>
            <person name="Nielsen P.H."/>
            <person name="Albertsen M."/>
        </authorList>
    </citation>
    <scope>NUCLEOTIDE SEQUENCE</scope>
    <source>
        <strain evidence="4">EsbW_18-Q3-R4-48_MAXAC.044</strain>
    </source>
</reference>